<proteinExistence type="predicted"/>
<dbReference type="EMBL" id="CABFWN010000006">
    <property type="protein sequence ID" value="VUG20229.1"/>
    <property type="molecule type" value="Genomic_DNA"/>
</dbReference>
<dbReference type="SUPFAM" id="SSF56219">
    <property type="entry name" value="DNase I-like"/>
    <property type="match status" value="1"/>
</dbReference>
<evidence type="ECO:0000313" key="3">
    <source>
        <dbReference type="Proteomes" id="UP000478008"/>
    </source>
</evidence>
<sequence>MTTIKIYDHNIRTVPSTLMEGEEEWSVRKIGCINSIRYLSDINTIVCLQEVMHQQLTDIMMGLGDNWAYAGVARDDGATEGEYSPVLFRKDGFRLVATYVKWLSTTPDKISTGWGAHLNRIVTVAKLQHLASGKMLHVLCTHFDHQAVLARTNSAHLVCEIAEQISGPLFLSGDFNAAPSEECYSVMEKTLSDSSKIAPIKYGHKYTYCGFSSNDGCSIIDYIWTNNQSRALKFGVLPAGFDGENFSDHRVLLAEFEI</sequence>
<dbReference type="InterPro" id="IPR005135">
    <property type="entry name" value="Endo/exonuclease/phosphatase"/>
</dbReference>
<evidence type="ECO:0000313" key="2">
    <source>
        <dbReference type="EMBL" id="VUG20229.1"/>
    </source>
</evidence>
<keyword evidence="3" id="KW-1185">Reference proteome</keyword>
<reference evidence="2 3" key="1">
    <citation type="submission" date="2019-07" db="EMBL/GenBank/DDBJ databases">
        <authorList>
            <person name="Friedrich A."/>
            <person name="Schacherer J."/>
        </authorList>
    </citation>
    <scope>NUCLEOTIDE SEQUENCE [LARGE SCALE GENOMIC DNA]</scope>
</reference>
<organism evidence="2 3">
    <name type="scientific">Dekkera bruxellensis</name>
    <name type="common">Brettanomyces custersii</name>
    <dbReference type="NCBI Taxonomy" id="5007"/>
    <lineage>
        <taxon>Eukaryota</taxon>
        <taxon>Fungi</taxon>
        <taxon>Dikarya</taxon>
        <taxon>Ascomycota</taxon>
        <taxon>Saccharomycotina</taxon>
        <taxon>Pichiomycetes</taxon>
        <taxon>Pichiales</taxon>
        <taxon>Pichiaceae</taxon>
        <taxon>Brettanomyces</taxon>
    </lineage>
</organism>
<dbReference type="OMA" id="IRTIPWF"/>
<dbReference type="PANTHER" id="PTHR12121:SF36">
    <property type="entry name" value="ENDONUCLEASE_EXONUCLEASE_PHOSPHATASE DOMAIN-CONTAINING PROTEIN"/>
    <property type="match status" value="1"/>
</dbReference>
<dbReference type="Proteomes" id="UP000478008">
    <property type="component" value="Unassembled WGS sequence"/>
</dbReference>
<dbReference type="Gene3D" id="3.60.10.10">
    <property type="entry name" value="Endonuclease/exonuclease/phosphatase"/>
    <property type="match status" value="1"/>
</dbReference>
<gene>
    <name evidence="2" type="ORF">DEBR0S6_10858G</name>
</gene>
<feature type="domain" description="Endonuclease/exonuclease/phosphatase" evidence="1">
    <location>
        <begin position="44"/>
        <end position="249"/>
    </location>
</feature>
<evidence type="ECO:0000259" key="1">
    <source>
        <dbReference type="Pfam" id="PF03372"/>
    </source>
</evidence>
<dbReference type="InterPro" id="IPR050410">
    <property type="entry name" value="CCR4/nocturin_mRNA_transcr"/>
</dbReference>
<protein>
    <submittedName>
        <fullName evidence="2">DEBR0S6_10858g1_1</fullName>
    </submittedName>
</protein>
<dbReference type="PANTHER" id="PTHR12121">
    <property type="entry name" value="CARBON CATABOLITE REPRESSOR PROTEIN 4"/>
    <property type="match status" value="1"/>
</dbReference>
<dbReference type="CDD" id="cd09083">
    <property type="entry name" value="EEP-1"/>
    <property type="match status" value="1"/>
</dbReference>
<dbReference type="GO" id="GO:0000175">
    <property type="term" value="F:3'-5'-RNA exonuclease activity"/>
    <property type="evidence" value="ECO:0007669"/>
    <property type="project" value="TreeGrafter"/>
</dbReference>
<accession>A0A7D9H5J8</accession>
<name>A0A7D9H5J8_DEKBR</name>
<dbReference type="InterPro" id="IPR036691">
    <property type="entry name" value="Endo/exonu/phosph_ase_sf"/>
</dbReference>
<dbReference type="Pfam" id="PF03372">
    <property type="entry name" value="Exo_endo_phos"/>
    <property type="match status" value="1"/>
</dbReference>
<dbReference type="AlphaFoldDB" id="A0A7D9H5J8"/>